<dbReference type="InterPro" id="IPR012617">
    <property type="entry name" value="AATF_C"/>
</dbReference>
<comment type="caution">
    <text evidence="5">The sequence shown here is derived from an EMBL/GenBank/DDBJ whole genome shotgun (WGS) entry which is preliminary data.</text>
</comment>
<reference evidence="5 6" key="1">
    <citation type="submission" date="2024-05" db="EMBL/GenBank/DDBJ databases">
        <title>Genetic variation in Jamaican populations of the coffee berry borer (Hypothenemus hampei).</title>
        <authorList>
            <person name="Errbii M."/>
            <person name="Myrie A."/>
        </authorList>
    </citation>
    <scope>NUCLEOTIDE SEQUENCE [LARGE SCALE GENOMIC DNA]</scope>
    <source>
        <strain evidence="5">JA-Hopewell-2020-01-JO</strain>
        <tissue evidence="5">Whole body</tissue>
    </source>
</reference>
<keyword evidence="6" id="KW-1185">Reference proteome</keyword>
<feature type="domain" description="Apoptosis-antagonizing transcription factor C-terminal" evidence="3">
    <location>
        <begin position="384"/>
        <end position="466"/>
    </location>
</feature>
<dbReference type="PANTHER" id="PTHR15565">
    <property type="entry name" value="AATF PROTEIN APOPTOSIS ANTAGONIZING TRANSCRIPTION FACTOR"/>
    <property type="match status" value="1"/>
</dbReference>
<name>A0ABD1F4Q9_HYPHA</name>
<evidence type="ECO:0000259" key="3">
    <source>
        <dbReference type="Pfam" id="PF08164"/>
    </source>
</evidence>
<feature type="compositionally biased region" description="Basic and acidic residues" evidence="2">
    <location>
        <begin position="265"/>
        <end position="275"/>
    </location>
</feature>
<dbReference type="AlphaFoldDB" id="A0ABD1F4Q9"/>
<feature type="compositionally biased region" description="Acidic residues" evidence="2">
    <location>
        <begin position="107"/>
        <end position="126"/>
    </location>
</feature>
<feature type="domain" description="AATF leucine zipper-containing" evidence="4">
    <location>
        <begin position="148"/>
        <end position="303"/>
    </location>
</feature>
<evidence type="ECO:0008006" key="7">
    <source>
        <dbReference type="Google" id="ProtNLM"/>
    </source>
</evidence>
<accession>A0ABD1F4Q9</accession>
<dbReference type="EMBL" id="JBDJPC010000002">
    <property type="protein sequence ID" value="KAL1512582.1"/>
    <property type="molecule type" value="Genomic_DNA"/>
</dbReference>
<feature type="compositionally biased region" description="Basic and acidic residues" evidence="2">
    <location>
        <begin position="95"/>
        <end position="106"/>
    </location>
</feature>
<dbReference type="Proteomes" id="UP001566132">
    <property type="component" value="Unassembled WGS sequence"/>
</dbReference>
<feature type="region of interest" description="Disordered" evidence="2">
    <location>
        <begin position="236"/>
        <end position="275"/>
    </location>
</feature>
<evidence type="ECO:0000256" key="2">
    <source>
        <dbReference type="SAM" id="MobiDB-lite"/>
    </source>
</evidence>
<organism evidence="5 6">
    <name type="scientific">Hypothenemus hampei</name>
    <name type="common">Coffee berry borer</name>
    <dbReference type="NCBI Taxonomy" id="57062"/>
    <lineage>
        <taxon>Eukaryota</taxon>
        <taxon>Metazoa</taxon>
        <taxon>Ecdysozoa</taxon>
        <taxon>Arthropoda</taxon>
        <taxon>Hexapoda</taxon>
        <taxon>Insecta</taxon>
        <taxon>Pterygota</taxon>
        <taxon>Neoptera</taxon>
        <taxon>Endopterygota</taxon>
        <taxon>Coleoptera</taxon>
        <taxon>Polyphaga</taxon>
        <taxon>Cucujiformia</taxon>
        <taxon>Curculionidae</taxon>
        <taxon>Scolytinae</taxon>
        <taxon>Hypothenemus</taxon>
    </lineage>
</organism>
<evidence type="ECO:0000313" key="6">
    <source>
        <dbReference type="Proteomes" id="UP001566132"/>
    </source>
</evidence>
<sequence>MSARKREETLADQIINSINHVPEEFDPEDDQIDETKAKLTDFEDLYEGDETEEAVLSKFRKQNVDLLGDIDQRYVGRKATRKQINEEEESDDESDHSHLEYTKSDESDVEESEYEDEEHLESENEVESSHTNDNEFQHMSKINVSEQINKGSCIRNQLNIWENLLEMRIQMQKILLTANKLPQKSAFQIMKMDNLEFNGRIVETQTGLSDLLNKLLQLQCLMIKKFPETKKVLLEKKQSTHEDSNEEISSEEEEEEAQSDEAIEEDRSTPKKRKLNDFEEKIANLHKSYKNYRNRTVETWNTKTRLSLTKNLGQSNSIVSQIDNILADREKLVKRTRLKRSDYKILGQKEETNETSQSEGENMVGEIKQANEYDSEIFDDTDFYHQLLRELIEVKSADITDPVQLGRQWIKLQSLRSKMKRKIDTRATKGRKIRYAVHSKLVNFMAPHDNRPISIEEAQAVYTSLFGKIQKRT</sequence>
<evidence type="ECO:0000259" key="4">
    <source>
        <dbReference type="Pfam" id="PF13339"/>
    </source>
</evidence>
<proteinExistence type="inferred from homology"/>
<protein>
    <recommendedName>
        <fullName evidence="7">Protein AATF</fullName>
    </recommendedName>
</protein>
<dbReference type="InterPro" id="IPR039223">
    <property type="entry name" value="AATF/Bfr2"/>
</dbReference>
<dbReference type="Pfam" id="PF08164">
    <property type="entry name" value="TRAUB"/>
    <property type="match status" value="1"/>
</dbReference>
<comment type="similarity">
    <text evidence="1">Belongs to the AATF family.</text>
</comment>
<evidence type="ECO:0000256" key="1">
    <source>
        <dbReference type="ARBA" id="ARBA00008966"/>
    </source>
</evidence>
<feature type="compositionally biased region" description="Acidic residues" evidence="2">
    <location>
        <begin position="244"/>
        <end position="264"/>
    </location>
</feature>
<dbReference type="Pfam" id="PF13339">
    <property type="entry name" value="AATF-Che1"/>
    <property type="match status" value="1"/>
</dbReference>
<feature type="region of interest" description="Disordered" evidence="2">
    <location>
        <begin position="78"/>
        <end position="133"/>
    </location>
</feature>
<evidence type="ECO:0000313" key="5">
    <source>
        <dbReference type="EMBL" id="KAL1512582.1"/>
    </source>
</evidence>
<dbReference type="PANTHER" id="PTHR15565:SF0">
    <property type="entry name" value="PROTEIN AATF"/>
    <property type="match status" value="1"/>
</dbReference>
<gene>
    <name evidence="5" type="ORF">ABEB36_002152</name>
</gene>
<dbReference type="InterPro" id="IPR025160">
    <property type="entry name" value="AATF"/>
</dbReference>